<dbReference type="EMBL" id="CP003199">
    <property type="protein sequence ID" value="AEW45121.1"/>
    <property type="molecule type" value="Genomic_DNA"/>
</dbReference>
<feature type="transmembrane region" description="Helical" evidence="1">
    <location>
        <begin position="6"/>
        <end position="26"/>
    </location>
</feature>
<keyword evidence="1" id="KW-0812">Transmembrane</keyword>
<evidence type="ECO:0000313" key="3">
    <source>
        <dbReference type="Proteomes" id="UP000009135"/>
    </source>
</evidence>
<dbReference type="Proteomes" id="UP000009135">
    <property type="component" value="Chromosome"/>
</dbReference>
<evidence type="ECO:0000256" key="1">
    <source>
        <dbReference type="SAM" id="Phobius"/>
    </source>
</evidence>
<evidence type="ECO:0000313" key="2">
    <source>
        <dbReference type="EMBL" id="AEW45121.1"/>
    </source>
</evidence>
<accession>H6N649</accession>
<keyword evidence="3" id="KW-1185">Reference proteome</keyword>
<dbReference type="KEGG" id="mhe:MHC_01275"/>
<proteinExistence type="predicted"/>
<keyword evidence="1" id="KW-0472">Membrane</keyword>
<keyword evidence="1" id="KW-1133">Transmembrane helix</keyword>
<dbReference type="AlphaFoldDB" id="H6N649"/>
<gene>
    <name evidence="2" type="ordered locus">MHC_01275</name>
</gene>
<dbReference type="STRING" id="1111676.MHC_01275"/>
<protein>
    <submittedName>
        <fullName evidence="2">Uncharacterized protein</fullName>
    </submittedName>
</protein>
<name>H6N649_MYCHN</name>
<reference evidence="2 3" key="1">
    <citation type="journal article" date="2012" name="J. Bacteriol.">
        <title>Complete genome sequence of Mycoplasma haemocanis strain Illinois.</title>
        <authorList>
            <person name="do Nascimento N.C."/>
            <person name="Guimaraes A.M."/>
            <person name="Santos A.P."/>
            <person name="Sanmiguel P.J."/>
            <person name="Messick J.B."/>
        </authorList>
    </citation>
    <scope>NUCLEOTIDE SEQUENCE [LARGE SCALE GENOMIC DNA]</scope>
    <source>
        <strain evidence="2 3">Illinois</strain>
    </source>
</reference>
<dbReference type="HOGENOM" id="CLU_098620_0_0_14"/>
<sequence>MNSVLLWKAILGLVAGATVTTGTIYFGTDLFRGEQKIEKKTISTLLRDLNPDKRLLTSDIEASNQVWKDAWANYRNNNKESNPWGIKTWSKVTQSVQSGDNAPDDFVSKCVYQGNLRVSNGSDSLYENALKYCTRDTLVEDLVKESGRSLREKGDGKSSEWKALWTKYREANKNKGVGQDEWKISDNTWSSVTEEDAPEKFRNKCETESKLKESKFGSDSVQRVLSYCT</sequence>
<organism evidence="2 3">
    <name type="scientific">Mycoplasma haemocanis (strain Illinois)</name>
    <dbReference type="NCBI Taxonomy" id="1111676"/>
    <lineage>
        <taxon>Bacteria</taxon>
        <taxon>Bacillati</taxon>
        <taxon>Mycoplasmatota</taxon>
        <taxon>Mollicutes</taxon>
        <taxon>Mycoplasmataceae</taxon>
        <taxon>Mycoplasma</taxon>
    </lineage>
</organism>